<dbReference type="InterPro" id="IPR029063">
    <property type="entry name" value="SAM-dependent_MTases_sf"/>
</dbReference>
<dbReference type="GO" id="GO:0008168">
    <property type="term" value="F:methyltransferase activity"/>
    <property type="evidence" value="ECO:0007669"/>
    <property type="project" value="UniProtKB-KW"/>
</dbReference>
<organism evidence="1 2">
    <name type="scientific">Cyanobacterium aponinum 0216</name>
    <dbReference type="NCBI Taxonomy" id="2676140"/>
    <lineage>
        <taxon>Bacteria</taxon>
        <taxon>Bacillati</taxon>
        <taxon>Cyanobacteriota</taxon>
        <taxon>Cyanophyceae</taxon>
        <taxon>Oscillatoriophycideae</taxon>
        <taxon>Chroococcales</taxon>
        <taxon>Geminocystaceae</taxon>
        <taxon>Cyanobacterium</taxon>
    </lineage>
</organism>
<evidence type="ECO:0000313" key="2">
    <source>
        <dbReference type="Proteomes" id="UP000437131"/>
    </source>
</evidence>
<keyword evidence="1" id="KW-0808">Transferase</keyword>
<protein>
    <submittedName>
        <fullName evidence="1">Methyltransferase domain-containing protein</fullName>
    </submittedName>
</protein>
<dbReference type="Gene3D" id="3.40.50.150">
    <property type="entry name" value="Vaccinia Virus protein VP39"/>
    <property type="match status" value="1"/>
</dbReference>
<accession>A0A844GVJ4</accession>
<name>A0A844GVJ4_9CHRO</name>
<comment type="caution">
    <text evidence="1">The sequence shown here is derived from an EMBL/GenBank/DDBJ whole genome shotgun (WGS) entry which is preliminary data.</text>
</comment>
<dbReference type="CDD" id="cd02440">
    <property type="entry name" value="AdoMet_MTases"/>
    <property type="match status" value="1"/>
</dbReference>
<dbReference type="AlphaFoldDB" id="A0A844GVJ4"/>
<proteinExistence type="predicted"/>
<sequence length="228" mass="26351">MKNIQNRENVHISYDKKINEYHRIIASLAKKYTSQNTRILDIGCGLGHILQQIAGLDNSFKLDAADCYKECLNITKTRVPNVNPILMKEEFFDITLFEGKYDTCIMSHSLEHLKQPFDIVKQVSTIIRPGGHLIIAVPNPVRPLVILNMVFRKHYVNKGHVYAWDRSHFINFLENICGLKVVEYANDEVRIFPQSLSSKLRSLKVFELMLGYIFPWLSHSNIAVIEIH</sequence>
<evidence type="ECO:0000313" key="1">
    <source>
        <dbReference type="EMBL" id="MTF38879.1"/>
    </source>
</evidence>
<gene>
    <name evidence="1" type="ORF">GGC33_08050</name>
</gene>
<dbReference type="Proteomes" id="UP000437131">
    <property type="component" value="Unassembled WGS sequence"/>
</dbReference>
<reference evidence="1 2" key="1">
    <citation type="submission" date="2019-11" db="EMBL/GenBank/DDBJ databases">
        <title>Isolation of a new High Light Tolerant Cyanobacteria.</title>
        <authorList>
            <person name="Dobson Z."/>
            <person name="Vaughn N."/>
            <person name="Vaughn M."/>
            <person name="Fromme P."/>
            <person name="Mazor Y."/>
        </authorList>
    </citation>
    <scope>NUCLEOTIDE SEQUENCE [LARGE SCALE GENOMIC DNA]</scope>
    <source>
        <strain evidence="1 2">0216</strain>
    </source>
</reference>
<dbReference type="GO" id="GO:0032259">
    <property type="term" value="P:methylation"/>
    <property type="evidence" value="ECO:0007669"/>
    <property type="project" value="UniProtKB-KW"/>
</dbReference>
<dbReference type="Pfam" id="PF13489">
    <property type="entry name" value="Methyltransf_23"/>
    <property type="match status" value="1"/>
</dbReference>
<dbReference type="EMBL" id="WMIA01000008">
    <property type="protein sequence ID" value="MTF38879.1"/>
    <property type="molecule type" value="Genomic_DNA"/>
</dbReference>
<dbReference type="SUPFAM" id="SSF53335">
    <property type="entry name" value="S-adenosyl-L-methionine-dependent methyltransferases"/>
    <property type="match status" value="1"/>
</dbReference>
<dbReference type="PANTHER" id="PTHR43861">
    <property type="entry name" value="TRANS-ACONITATE 2-METHYLTRANSFERASE-RELATED"/>
    <property type="match status" value="1"/>
</dbReference>
<keyword evidence="1" id="KW-0489">Methyltransferase</keyword>
<dbReference type="RefSeq" id="WP_155083706.1">
    <property type="nucleotide sequence ID" value="NZ_WMIA01000008.1"/>
</dbReference>